<evidence type="ECO:0000259" key="1">
    <source>
        <dbReference type="Pfam" id="PF17921"/>
    </source>
</evidence>
<reference evidence="2 3" key="1">
    <citation type="submission" date="2019-08" db="EMBL/GenBank/DDBJ databases">
        <title>Draft genome sequences of two oriental melons (Cucumis melo L. var makuwa).</title>
        <authorList>
            <person name="Kwon S.-Y."/>
        </authorList>
    </citation>
    <scope>NUCLEOTIDE SEQUENCE [LARGE SCALE GENOMIC DNA]</scope>
    <source>
        <strain evidence="3">cv. Chang Bougi</strain>
        <tissue evidence="2">Leaf</tissue>
    </source>
</reference>
<accession>A0A5D3BXC5</accession>
<feature type="domain" description="Integrase zinc-binding" evidence="1">
    <location>
        <begin position="42"/>
        <end position="97"/>
    </location>
</feature>
<evidence type="ECO:0000313" key="3">
    <source>
        <dbReference type="Proteomes" id="UP000321947"/>
    </source>
</evidence>
<dbReference type="Proteomes" id="UP000321947">
    <property type="component" value="Unassembled WGS sequence"/>
</dbReference>
<proteinExistence type="predicted"/>
<organism evidence="2 3">
    <name type="scientific">Cucumis melo var. makuwa</name>
    <name type="common">Oriental melon</name>
    <dbReference type="NCBI Taxonomy" id="1194695"/>
    <lineage>
        <taxon>Eukaryota</taxon>
        <taxon>Viridiplantae</taxon>
        <taxon>Streptophyta</taxon>
        <taxon>Embryophyta</taxon>
        <taxon>Tracheophyta</taxon>
        <taxon>Spermatophyta</taxon>
        <taxon>Magnoliopsida</taxon>
        <taxon>eudicotyledons</taxon>
        <taxon>Gunneridae</taxon>
        <taxon>Pentapetalae</taxon>
        <taxon>rosids</taxon>
        <taxon>fabids</taxon>
        <taxon>Cucurbitales</taxon>
        <taxon>Cucurbitaceae</taxon>
        <taxon>Benincaseae</taxon>
        <taxon>Cucumis</taxon>
    </lineage>
</organism>
<dbReference type="EMBL" id="SSTD01014234">
    <property type="protein sequence ID" value="TYK04383.1"/>
    <property type="molecule type" value="Genomic_DNA"/>
</dbReference>
<dbReference type="Gene3D" id="1.10.340.70">
    <property type="match status" value="1"/>
</dbReference>
<comment type="caution">
    <text evidence="2">The sequence shown here is derived from an EMBL/GenBank/DDBJ whole genome shotgun (WGS) entry which is preliminary data.</text>
</comment>
<name>A0A5D3BXC5_CUCMM</name>
<evidence type="ECO:0000313" key="2">
    <source>
        <dbReference type="EMBL" id="TYK04383.1"/>
    </source>
</evidence>
<dbReference type="PANTHER" id="PTHR35046">
    <property type="entry name" value="ZINC KNUCKLE (CCHC-TYPE) FAMILY PROTEIN"/>
    <property type="match status" value="1"/>
</dbReference>
<dbReference type="InterPro" id="IPR041588">
    <property type="entry name" value="Integrase_H2C2"/>
</dbReference>
<dbReference type="AlphaFoldDB" id="A0A5D3BXC5"/>
<gene>
    <name evidence="2" type="ORF">E5676_scaffold675G00620</name>
</gene>
<dbReference type="Pfam" id="PF17921">
    <property type="entry name" value="Integrase_H2C2"/>
    <property type="match status" value="1"/>
</dbReference>
<sequence>MKMMEDFGKIWSNCSNNIREGDYHLMEGFLFKGDQLCIPYISLREALIKEAQPGGLAGQFGQDKTFHVINKRFYWSQARRETNNFVKRCAICQRAKVTSTNTGLYTPLPIPKNIWKDLSIDFVVGLPKTQRGFDSVMVVVDRFNKMIVFGLQEDY</sequence>
<protein>
    <submittedName>
        <fullName evidence="2">Integrase, catalytic core</fullName>
    </submittedName>
</protein>
<dbReference type="PANTHER" id="PTHR35046:SF18">
    <property type="entry name" value="RNA-DIRECTED DNA POLYMERASE"/>
    <property type="match status" value="1"/>
</dbReference>